<dbReference type="Gene3D" id="1.20.120.1240">
    <property type="entry name" value="Dynamin, middle domain"/>
    <property type="match status" value="1"/>
</dbReference>
<feature type="signal peptide" evidence="5">
    <location>
        <begin position="1"/>
        <end position="24"/>
    </location>
</feature>
<feature type="compositionally biased region" description="Polar residues" evidence="4">
    <location>
        <begin position="568"/>
        <end position="577"/>
    </location>
</feature>
<keyword evidence="2 3" id="KW-0342">GTP-binding</keyword>
<feature type="domain" description="Dynamin-type G" evidence="7">
    <location>
        <begin position="49"/>
        <end position="318"/>
    </location>
</feature>
<dbReference type="InterPro" id="IPR003130">
    <property type="entry name" value="GED"/>
</dbReference>
<protein>
    <submittedName>
        <fullName evidence="8">WGS project CAEQ00000000 data, annotated contig 1735</fullName>
    </submittedName>
</protein>
<dbReference type="EMBL" id="CAEQ01001170">
    <property type="protein sequence ID" value="CCD13521.1"/>
    <property type="molecule type" value="Genomic_DNA"/>
</dbReference>
<dbReference type="Pfam" id="PF02212">
    <property type="entry name" value="GED"/>
    <property type="match status" value="1"/>
</dbReference>
<dbReference type="InterPro" id="IPR027417">
    <property type="entry name" value="P-loop_NTPase"/>
</dbReference>
<evidence type="ECO:0000256" key="2">
    <source>
        <dbReference type="ARBA" id="ARBA00023134"/>
    </source>
</evidence>
<name>F9W8I9_TRYCI</name>
<feature type="region of interest" description="Disordered" evidence="4">
    <location>
        <begin position="529"/>
        <end position="587"/>
    </location>
</feature>
<dbReference type="PROSITE" id="PS51388">
    <property type="entry name" value="GED"/>
    <property type="match status" value="1"/>
</dbReference>
<feature type="compositionally biased region" description="Basic and acidic residues" evidence="4">
    <location>
        <begin position="533"/>
        <end position="566"/>
    </location>
</feature>
<dbReference type="InterPro" id="IPR030381">
    <property type="entry name" value="G_DYNAMIN_dom"/>
</dbReference>
<gene>
    <name evidence="8" type="ORF">TCIL3000_0_42670</name>
</gene>
<dbReference type="InterPro" id="IPR019762">
    <property type="entry name" value="Dynamin_GTPase_CS"/>
</dbReference>
<dbReference type="InterPro" id="IPR001401">
    <property type="entry name" value="Dynamin_GTPase"/>
</dbReference>
<dbReference type="SMART" id="SM00302">
    <property type="entry name" value="GED"/>
    <property type="match status" value="1"/>
</dbReference>
<evidence type="ECO:0000313" key="8">
    <source>
        <dbReference type="EMBL" id="CCD13521.1"/>
    </source>
</evidence>
<feature type="chain" id="PRO_5003394776" evidence="5">
    <location>
        <begin position="25"/>
        <end position="693"/>
    </location>
</feature>
<dbReference type="FunFam" id="3.40.50.300:FF:001853">
    <property type="entry name" value="Dynamin family protein"/>
    <property type="match status" value="1"/>
</dbReference>
<evidence type="ECO:0000256" key="1">
    <source>
        <dbReference type="ARBA" id="ARBA00022741"/>
    </source>
</evidence>
<dbReference type="PROSITE" id="PS00410">
    <property type="entry name" value="G_DYNAMIN_1"/>
    <property type="match status" value="1"/>
</dbReference>
<dbReference type="Pfam" id="PF00350">
    <property type="entry name" value="Dynamin_N"/>
    <property type="match status" value="1"/>
</dbReference>
<feature type="domain" description="GED" evidence="6">
    <location>
        <begin position="601"/>
        <end position="692"/>
    </location>
</feature>
<dbReference type="VEuPathDB" id="TriTrypDB:TcIL3000_0_42670"/>
<keyword evidence="1 3" id="KW-0547">Nucleotide-binding</keyword>
<dbReference type="OMA" id="KICHNCG"/>
<dbReference type="GO" id="GO:0005525">
    <property type="term" value="F:GTP binding"/>
    <property type="evidence" value="ECO:0007669"/>
    <property type="project" value="UniProtKB-KW"/>
</dbReference>
<evidence type="ECO:0000259" key="7">
    <source>
        <dbReference type="PROSITE" id="PS51718"/>
    </source>
</evidence>
<evidence type="ECO:0000259" key="6">
    <source>
        <dbReference type="PROSITE" id="PS51388"/>
    </source>
</evidence>
<dbReference type="InterPro" id="IPR045063">
    <property type="entry name" value="Dynamin_N"/>
</dbReference>
<dbReference type="PANTHER" id="PTHR11566:SF21">
    <property type="entry name" value="DYNAMIN RELATED PROTEIN 1, ISOFORM A"/>
    <property type="match status" value="1"/>
</dbReference>
<proteinExistence type="inferred from homology"/>
<dbReference type="InterPro" id="IPR022812">
    <property type="entry name" value="Dynamin"/>
</dbReference>
<keyword evidence="9" id="KW-1185">Reference proteome</keyword>
<dbReference type="Gene3D" id="3.40.50.300">
    <property type="entry name" value="P-loop containing nucleotide triphosphate hydrolases"/>
    <property type="match status" value="1"/>
</dbReference>
<dbReference type="PROSITE" id="PS51718">
    <property type="entry name" value="G_DYNAMIN_2"/>
    <property type="match status" value="1"/>
</dbReference>
<reference evidence="8 9" key="2">
    <citation type="journal article" date="2012" name="Proc. Natl. Acad. Sci. U.S.A.">
        <title>Antigenic diversity is generated by distinct evolutionary mechanisms in African trypanosome species.</title>
        <authorList>
            <person name="Jackson A.P."/>
            <person name="Berry A."/>
            <person name="Aslett M."/>
            <person name="Allison H.C."/>
            <person name="Burton P."/>
            <person name="Vavrova-Anderson J."/>
            <person name="Brown R."/>
            <person name="Browne H."/>
            <person name="Corton N."/>
            <person name="Hauser H."/>
            <person name="Gamble J."/>
            <person name="Gilderthorp R."/>
            <person name="Marcello L."/>
            <person name="McQuillan J."/>
            <person name="Otto T.D."/>
            <person name="Quail M.A."/>
            <person name="Sanders M.J."/>
            <person name="van Tonder A."/>
            <person name="Ginger M.L."/>
            <person name="Field M.C."/>
            <person name="Barry J.D."/>
            <person name="Hertz-Fowler C."/>
            <person name="Berriman M."/>
        </authorList>
    </citation>
    <scope>NUCLEOTIDE SEQUENCE [LARGE SCALE GENOMIC DNA]</scope>
    <source>
        <strain evidence="8 9">IL3000</strain>
    </source>
</reference>
<reference evidence="9" key="1">
    <citation type="submission" date="2011-07" db="EMBL/GenBank/DDBJ databases">
        <title>Divergent evolution of antigenic variation in African trypanosomes.</title>
        <authorList>
            <person name="Jackson A.P."/>
            <person name="Berry A."/>
            <person name="Allison H.C."/>
            <person name="Burton P."/>
            <person name="Anderson J."/>
            <person name="Aslett M."/>
            <person name="Brown R."/>
            <person name="Corton N."/>
            <person name="Harris D."/>
            <person name="Hauser H."/>
            <person name="Gamble J."/>
            <person name="Gilderthorp R."/>
            <person name="McQuillan J."/>
            <person name="Quail M.A."/>
            <person name="Sanders M."/>
            <person name="Van Tonder A."/>
            <person name="Ginger M.L."/>
            <person name="Donelson J.E."/>
            <person name="Field M.C."/>
            <person name="Barry J.D."/>
            <person name="Berriman M."/>
            <person name="Hertz-Fowler C."/>
        </authorList>
    </citation>
    <scope>NUCLEOTIDE SEQUENCE [LARGE SCALE GENOMIC DNA]</scope>
    <source>
        <strain evidence="9">IL3000</strain>
    </source>
</reference>
<dbReference type="InterPro" id="IPR020850">
    <property type="entry name" value="GED_dom"/>
</dbReference>
<evidence type="ECO:0000256" key="4">
    <source>
        <dbReference type="SAM" id="MobiDB-lite"/>
    </source>
</evidence>
<dbReference type="CDD" id="cd08771">
    <property type="entry name" value="DLP_1"/>
    <property type="match status" value="1"/>
</dbReference>
<dbReference type="GO" id="GO:0005737">
    <property type="term" value="C:cytoplasm"/>
    <property type="evidence" value="ECO:0007669"/>
    <property type="project" value="TreeGrafter"/>
</dbReference>
<dbReference type="PRINTS" id="PR00195">
    <property type="entry name" value="DYNAMIN"/>
</dbReference>
<sequence>MFSQCTGLTHSLLLLSFPSYLVLSKTMDRLIAVVNDLHDAFASVKMNFKLNLPQIAVVGSQSAGKSSVLEAIVGKDFLPRGSGIVTRCPLVLQLVQLPKSNTEEWGEFLHMPGKKFYDFTQINEEIQKRTIDVAGQTSITERPINLKIYSSNVLNLTLVDLPGLVMNAVGDQPKDIDRQIKNMVTRYVSPSNTIILAISPANADLATSSSLQIAKQLDPEGLRTVGVITKLDLMDRGTDAYDILTGKVVPLRHGFVGIVNRSQHDINTSKGMREARDDEKEFFRSHPVYAPIADTQGTEYLTRKLNGLLLEHIKAVIPDLKAHVDKLLDDTRKQMERLGMREQDKIDPGANMLSLIKVFCDALNHTIDGGASDATKELLGGARLDYIFHECFSTYVNGISAKNDLTDEYIRINARNMAGMHASLFPSDHVFVALAKQQIGRLEDPSLKCVQFTYEELIKIIDRCATRLERFPKLKEAVVDICRQSLNEFRIPTINHVKTIIAAERGFINVKHPQMESLVARSFTKIFGGAPDGSKEGDGKSKGKAEKDEENTKAGKDKVPAGKDKGSAASNGSQGPKSNMGAVPTSIKLNGTMSTHEQLINDAIREMVEGYFAVVKCTVADQIPKAITLLMITKLREDVYARLVHNLYSEKSVEELLAEPPHLAHQRSATTAMMKALTKARSVLDNVREFTVV</sequence>
<dbReference type="Pfam" id="PF01031">
    <property type="entry name" value="Dynamin_M"/>
    <property type="match status" value="1"/>
</dbReference>
<dbReference type="GO" id="GO:0008017">
    <property type="term" value="F:microtubule binding"/>
    <property type="evidence" value="ECO:0007669"/>
    <property type="project" value="TreeGrafter"/>
</dbReference>
<dbReference type="GO" id="GO:0003924">
    <property type="term" value="F:GTPase activity"/>
    <property type="evidence" value="ECO:0007669"/>
    <property type="project" value="InterPro"/>
</dbReference>
<dbReference type="GO" id="GO:0016020">
    <property type="term" value="C:membrane"/>
    <property type="evidence" value="ECO:0007669"/>
    <property type="project" value="TreeGrafter"/>
</dbReference>
<evidence type="ECO:0000256" key="3">
    <source>
        <dbReference type="RuleBase" id="RU003932"/>
    </source>
</evidence>
<dbReference type="Proteomes" id="UP000000702">
    <property type="component" value="Unassembled WGS sequence"/>
</dbReference>
<keyword evidence="5" id="KW-0732">Signal</keyword>
<dbReference type="SUPFAM" id="SSF52540">
    <property type="entry name" value="P-loop containing nucleoside triphosphate hydrolases"/>
    <property type="match status" value="1"/>
</dbReference>
<evidence type="ECO:0000256" key="5">
    <source>
        <dbReference type="SAM" id="SignalP"/>
    </source>
</evidence>
<dbReference type="InterPro" id="IPR000375">
    <property type="entry name" value="Dynamin_stalk"/>
</dbReference>
<dbReference type="GO" id="GO:0005874">
    <property type="term" value="C:microtubule"/>
    <property type="evidence" value="ECO:0007669"/>
    <property type="project" value="TreeGrafter"/>
</dbReference>
<accession>F9W8I9</accession>
<comment type="caution">
    <text evidence="8">The sequence shown here is derived from an EMBL/GenBank/DDBJ whole genome shotgun (WGS) entry which is preliminary data.</text>
</comment>
<organism evidence="8 9">
    <name type="scientific">Trypanosoma congolense (strain IL3000)</name>
    <dbReference type="NCBI Taxonomy" id="1068625"/>
    <lineage>
        <taxon>Eukaryota</taxon>
        <taxon>Discoba</taxon>
        <taxon>Euglenozoa</taxon>
        <taxon>Kinetoplastea</taxon>
        <taxon>Metakinetoplastina</taxon>
        <taxon>Trypanosomatida</taxon>
        <taxon>Trypanosomatidae</taxon>
        <taxon>Trypanosoma</taxon>
        <taxon>Nannomonas</taxon>
    </lineage>
</organism>
<dbReference type="PANTHER" id="PTHR11566">
    <property type="entry name" value="DYNAMIN"/>
    <property type="match status" value="1"/>
</dbReference>
<dbReference type="AlphaFoldDB" id="F9W8I9"/>
<evidence type="ECO:0000313" key="9">
    <source>
        <dbReference type="Proteomes" id="UP000000702"/>
    </source>
</evidence>
<dbReference type="SMART" id="SM00053">
    <property type="entry name" value="DYNc"/>
    <property type="match status" value="1"/>
</dbReference>
<comment type="similarity">
    <text evidence="3">Belongs to the TRAFAC class dynamin-like GTPase superfamily. Dynamin/Fzo/YdjA family.</text>
</comment>